<dbReference type="EMBL" id="AP012342">
    <property type="protein sequence ID" value="BAM08101.1"/>
    <property type="molecule type" value="Genomic_DNA"/>
</dbReference>
<gene>
    <name evidence="8" type="primary">hupD</name>
    <name evidence="8" type="ordered locus">LFE_2430</name>
</gene>
<evidence type="ECO:0000256" key="5">
    <source>
        <dbReference type="ARBA" id="ARBA00022750"/>
    </source>
</evidence>
<reference evidence="9" key="2">
    <citation type="submission" date="2012-03" db="EMBL/GenBank/DDBJ databases">
        <title>The complete genome sequence of the pioneer microbe on fresh volcanic deposit, Leptospirillum ferrooxidans strain C2-3.</title>
        <authorList>
            <person name="Fujimura R."/>
            <person name="Sato Y."/>
            <person name="Nishizawa T."/>
            <person name="Nanba K."/>
            <person name="Oshima K."/>
            <person name="Hattori M."/>
            <person name="Kamijo T."/>
            <person name="Ohta H."/>
        </authorList>
    </citation>
    <scope>NUCLEOTIDE SEQUENCE [LARGE SCALE GENOMIC DNA]</scope>
    <source>
        <strain evidence="9">C2-3</strain>
    </source>
</reference>
<evidence type="ECO:0000256" key="3">
    <source>
        <dbReference type="ARBA" id="ARBA00022670"/>
    </source>
</evidence>
<dbReference type="STRING" id="1162668.LFE_2430"/>
<evidence type="ECO:0000313" key="9">
    <source>
        <dbReference type="Proteomes" id="UP000007382"/>
    </source>
</evidence>
<sequence length="190" mass="20906">MESLPKTLILGIGNLLWGDEGLGVRAVWAFQEQFHLPEGVTIMDGGTQGLSLTPFIQETDRLLIFDAVDFQQEPGSIVVRRNEEVPAYLHSGKMSLHQTGFQEVLILCDLLGSSPREMALVGVQPLEWDEFGGSLTALVEGQIPLILEKGAEILAEWGLVLSPGKEIPFDRISPDPIHMTISDRRTFPCA</sequence>
<keyword evidence="2 7" id="KW-0533">Nickel</keyword>
<proteinExistence type="inferred from homology"/>
<evidence type="ECO:0000313" key="8">
    <source>
        <dbReference type="EMBL" id="BAM08101.1"/>
    </source>
</evidence>
<dbReference type="OrthoDB" id="9792731at2"/>
<keyword evidence="6" id="KW-0378">Hydrolase</keyword>
<dbReference type="KEGG" id="lfc:LFE_2430"/>
<dbReference type="CDD" id="cd06062">
    <property type="entry name" value="H2MP_MemB-H2up"/>
    <property type="match status" value="1"/>
</dbReference>
<dbReference type="InterPro" id="IPR004419">
    <property type="entry name" value="Pept_A31_hyd_express"/>
</dbReference>
<keyword evidence="4 7" id="KW-0479">Metal-binding</keyword>
<keyword evidence="3" id="KW-0645">Protease</keyword>
<keyword evidence="5" id="KW-0064">Aspartyl protease</keyword>
<dbReference type="RefSeq" id="WP_014450584.1">
    <property type="nucleotide sequence ID" value="NC_017094.1"/>
</dbReference>
<dbReference type="MEROPS" id="A31.002"/>
<dbReference type="NCBIfam" id="TIGR00072">
    <property type="entry name" value="hydrog_prot"/>
    <property type="match status" value="1"/>
</dbReference>
<dbReference type="PRINTS" id="PR00446">
    <property type="entry name" value="HYDRGNUPTAKE"/>
</dbReference>
<dbReference type="Proteomes" id="UP000007382">
    <property type="component" value="Chromosome"/>
</dbReference>
<dbReference type="PATRIC" id="fig|1162668.3.peg.2887"/>
<dbReference type="Pfam" id="PF01750">
    <property type="entry name" value="HycI"/>
    <property type="match status" value="1"/>
</dbReference>
<dbReference type="FunFam" id="3.40.50.1450:FF:000002">
    <property type="entry name" value="Hydrogenase 1 maturation protease"/>
    <property type="match status" value="1"/>
</dbReference>
<dbReference type="Gene3D" id="3.40.50.1450">
    <property type="entry name" value="HybD-like"/>
    <property type="match status" value="1"/>
</dbReference>
<dbReference type="GO" id="GO:0008047">
    <property type="term" value="F:enzyme activator activity"/>
    <property type="evidence" value="ECO:0007669"/>
    <property type="project" value="InterPro"/>
</dbReference>
<dbReference type="AlphaFoldDB" id="I0IS52"/>
<dbReference type="PANTHER" id="PTHR30302">
    <property type="entry name" value="HYDROGENASE 1 MATURATION PROTEASE"/>
    <property type="match status" value="1"/>
</dbReference>
<dbReference type="eggNOG" id="COG0680">
    <property type="taxonomic scope" value="Bacteria"/>
</dbReference>
<evidence type="ECO:0000256" key="4">
    <source>
        <dbReference type="ARBA" id="ARBA00022723"/>
    </source>
</evidence>
<dbReference type="NCBIfam" id="TIGR00140">
    <property type="entry name" value="hupD"/>
    <property type="match status" value="1"/>
</dbReference>
<evidence type="ECO:0000256" key="1">
    <source>
        <dbReference type="ARBA" id="ARBA00006814"/>
    </source>
</evidence>
<reference evidence="8 9" key="1">
    <citation type="journal article" date="2012" name="J. Bacteriol.">
        <title>Complete Genome Sequence of Leptospirillum ferrooxidans Strain C2-3, Isolated from a Fresh Volcanic Ash Deposit on the Island of Miyake, Japan.</title>
        <authorList>
            <person name="Fujimura R."/>
            <person name="Sato Y."/>
            <person name="Nishizawa T."/>
            <person name="Oshima K."/>
            <person name="Kim S.-W."/>
            <person name="Hattori M."/>
            <person name="Kamijo T."/>
            <person name="Ohta H."/>
        </authorList>
    </citation>
    <scope>NUCLEOTIDE SEQUENCE [LARGE SCALE GENOMIC DNA]</scope>
    <source>
        <strain evidence="8 9">C2-3</strain>
    </source>
</reference>
<evidence type="ECO:0000256" key="7">
    <source>
        <dbReference type="PIRSR" id="PIRSR604419-1"/>
    </source>
</evidence>
<feature type="binding site" evidence="7">
    <location>
        <position position="20"/>
    </location>
    <ligand>
        <name>Ni(2+)</name>
        <dbReference type="ChEBI" id="CHEBI:49786"/>
    </ligand>
</feature>
<dbReference type="GO" id="GO:0004190">
    <property type="term" value="F:aspartic-type endopeptidase activity"/>
    <property type="evidence" value="ECO:0007669"/>
    <property type="project" value="UniProtKB-KW"/>
</dbReference>
<name>I0IS52_LEPFC</name>
<dbReference type="GO" id="GO:0016485">
    <property type="term" value="P:protein processing"/>
    <property type="evidence" value="ECO:0007669"/>
    <property type="project" value="InterPro"/>
</dbReference>
<organism evidence="8 9">
    <name type="scientific">Leptospirillum ferrooxidans (strain C2-3)</name>
    <dbReference type="NCBI Taxonomy" id="1162668"/>
    <lineage>
        <taxon>Bacteria</taxon>
        <taxon>Pseudomonadati</taxon>
        <taxon>Nitrospirota</taxon>
        <taxon>Nitrospiria</taxon>
        <taxon>Nitrospirales</taxon>
        <taxon>Nitrospiraceae</taxon>
        <taxon>Leptospirillum</taxon>
    </lineage>
</organism>
<dbReference type="SUPFAM" id="SSF53163">
    <property type="entry name" value="HybD-like"/>
    <property type="match status" value="1"/>
</dbReference>
<dbReference type="PANTHER" id="PTHR30302:SF1">
    <property type="entry name" value="HYDROGENASE 2 MATURATION PROTEASE"/>
    <property type="match status" value="1"/>
</dbReference>
<evidence type="ECO:0000256" key="2">
    <source>
        <dbReference type="ARBA" id="ARBA00022596"/>
    </source>
</evidence>
<keyword evidence="9" id="KW-1185">Reference proteome</keyword>
<protein>
    <submittedName>
        <fullName evidence="8">Putative hydrogenase maturation protein</fullName>
    </submittedName>
</protein>
<comment type="similarity">
    <text evidence="1">Belongs to the peptidase A31 family.</text>
</comment>
<feature type="binding site" evidence="7">
    <location>
        <position position="97"/>
    </location>
    <ligand>
        <name>Ni(2+)</name>
        <dbReference type="ChEBI" id="CHEBI:49786"/>
    </ligand>
</feature>
<accession>I0IS52</accession>
<feature type="binding site" evidence="7">
    <location>
        <position position="66"/>
    </location>
    <ligand>
        <name>Ni(2+)</name>
        <dbReference type="ChEBI" id="CHEBI:49786"/>
    </ligand>
</feature>
<dbReference type="InterPro" id="IPR000671">
    <property type="entry name" value="Peptidase_A31"/>
</dbReference>
<dbReference type="HOGENOM" id="CLU_099037_0_1_0"/>
<evidence type="ECO:0000256" key="6">
    <source>
        <dbReference type="ARBA" id="ARBA00022801"/>
    </source>
</evidence>
<dbReference type="InterPro" id="IPR023430">
    <property type="entry name" value="Pept_HybD-like_dom_sf"/>
</dbReference>
<dbReference type="GO" id="GO:0046872">
    <property type="term" value="F:metal ion binding"/>
    <property type="evidence" value="ECO:0007669"/>
    <property type="project" value="UniProtKB-KW"/>
</dbReference>